<evidence type="ECO:0000313" key="1">
    <source>
        <dbReference type="EMBL" id="TDQ37684.1"/>
    </source>
</evidence>
<dbReference type="AlphaFoldDB" id="A0A4R6U3J5"/>
<accession>A0A4R6U3J5</accession>
<gene>
    <name evidence="1" type="ORF">EV213_11244</name>
</gene>
<sequence>MSFVLYNNQKRSLARLKQQRKHDEGSVNKLRFLWGAASASSKKHGFPRGSSARADPTRVYVVDYAEFVSAFIVYCGSVSRIEGKKLCGNQIRQVSALFQSRSSDAFYMNVVVTVENETKKDLSHLIRPLA</sequence>
<comment type="caution">
    <text evidence="1">The sequence shown here is derived from an EMBL/GenBank/DDBJ whole genome shotgun (WGS) entry which is preliminary data.</text>
</comment>
<organism evidence="1 2">
    <name type="scientific">Aureibacillus halotolerans</name>
    <dbReference type="NCBI Taxonomy" id="1508390"/>
    <lineage>
        <taxon>Bacteria</taxon>
        <taxon>Bacillati</taxon>
        <taxon>Bacillota</taxon>
        <taxon>Bacilli</taxon>
        <taxon>Bacillales</taxon>
        <taxon>Bacillaceae</taxon>
        <taxon>Aureibacillus</taxon>
    </lineage>
</organism>
<proteinExistence type="predicted"/>
<dbReference type="EMBL" id="SNYJ01000012">
    <property type="protein sequence ID" value="TDQ37684.1"/>
    <property type="molecule type" value="Genomic_DNA"/>
</dbReference>
<keyword evidence="2" id="KW-1185">Reference proteome</keyword>
<name>A0A4R6U3J5_9BACI</name>
<dbReference type="Proteomes" id="UP000295632">
    <property type="component" value="Unassembled WGS sequence"/>
</dbReference>
<reference evidence="1 2" key="1">
    <citation type="submission" date="2019-03" db="EMBL/GenBank/DDBJ databases">
        <title>Genomic Encyclopedia of Type Strains, Phase IV (KMG-IV): sequencing the most valuable type-strain genomes for metagenomic binning, comparative biology and taxonomic classification.</title>
        <authorList>
            <person name="Goeker M."/>
        </authorList>
    </citation>
    <scope>NUCLEOTIDE SEQUENCE [LARGE SCALE GENOMIC DNA]</scope>
    <source>
        <strain evidence="1 2">DSM 28697</strain>
    </source>
</reference>
<evidence type="ECO:0000313" key="2">
    <source>
        <dbReference type="Proteomes" id="UP000295632"/>
    </source>
</evidence>
<protein>
    <submittedName>
        <fullName evidence="1">Uncharacterized protein</fullName>
    </submittedName>
</protein>